<keyword evidence="3" id="KW-0479">Metal-binding</keyword>
<keyword evidence="6" id="KW-1133">Transmembrane helix</keyword>
<dbReference type="Proteomes" id="UP000318065">
    <property type="component" value="Chromosome"/>
</dbReference>
<evidence type="ECO:0000256" key="2">
    <source>
        <dbReference type="ARBA" id="ARBA00022519"/>
    </source>
</evidence>
<keyword evidence="2" id="KW-0997">Cell inner membrane</keyword>
<dbReference type="InterPro" id="IPR029052">
    <property type="entry name" value="Metallo-depent_PP-like"/>
</dbReference>
<feature type="transmembrane region" description="Helical" evidence="6">
    <location>
        <begin position="224"/>
        <end position="245"/>
    </location>
</feature>
<dbReference type="GO" id="GO:0009245">
    <property type="term" value="P:lipid A biosynthetic process"/>
    <property type="evidence" value="ECO:0007669"/>
    <property type="project" value="TreeGrafter"/>
</dbReference>
<evidence type="ECO:0000256" key="4">
    <source>
        <dbReference type="ARBA" id="ARBA00023136"/>
    </source>
</evidence>
<keyword evidence="5" id="KW-0464">Manganese</keyword>
<dbReference type="GO" id="GO:0008758">
    <property type="term" value="F:UDP-2,3-diacylglucosamine hydrolase activity"/>
    <property type="evidence" value="ECO:0007669"/>
    <property type="project" value="TreeGrafter"/>
</dbReference>
<dbReference type="InterPro" id="IPR004843">
    <property type="entry name" value="Calcineurin-like_PHP"/>
</dbReference>
<dbReference type="GO" id="GO:0016020">
    <property type="term" value="C:membrane"/>
    <property type="evidence" value="ECO:0007669"/>
    <property type="project" value="GOC"/>
</dbReference>
<name>A0A510HHN5_9ACTN</name>
<dbReference type="AlphaFoldDB" id="A0A510HHN5"/>
<dbReference type="Pfam" id="PF00149">
    <property type="entry name" value="Metallophos"/>
    <property type="match status" value="1"/>
</dbReference>
<keyword evidence="9" id="KW-1185">Reference proteome</keyword>
<evidence type="ECO:0000256" key="5">
    <source>
        <dbReference type="ARBA" id="ARBA00023211"/>
    </source>
</evidence>
<evidence type="ECO:0000256" key="3">
    <source>
        <dbReference type="ARBA" id="ARBA00022723"/>
    </source>
</evidence>
<dbReference type="Gene3D" id="3.60.21.10">
    <property type="match status" value="1"/>
</dbReference>
<feature type="transmembrane region" description="Helical" evidence="6">
    <location>
        <begin position="265"/>
        <end position="290"/>
    </location>
</feature>
<keyword evidence="4 6" id="KW-0472">Membrane</keyword>
<evidence type="ECO:0000256" key="6">
    <source>
        <dbReference type="SAM" id="Phobius"/>
    </source>
</evidence>
<evidence type="ECO:0000256" key="1">
    <source>
        <dbReference type="ARBA" id="ARBA00022475"/>
    </source>
</evidence>
<evidence type="ECO:0000313" key="8">
    <source>
        <dbReference type="EMBL" id="BBL78775.1"/>
    </source>
</evidence>
<accession>A0A510HHN5</accession>
<gene>
    <name evidence="8" type="ORF">RxyAA322_06290</name>
</gene>
<evidence type="ECO:0000259" key="7">
    <source>
        <dbReference type="Pfam" id="PF00149"/>
    </source>
</evidence>
<proteinExistence type="predicted"/>
<feature type="domain" description="Calcineurin-like phosphoesterase" evidence="7">
    <location>
        <begin position="10"/>
        <end position="156"/>
    </location>
</feature>
<evidence type="ECO:0000313" key="9">
    <source>
        <dbReference type="Proteomes" id="UP000318065"/>
    </source>
</evidence>
<protein>
    <recommendedName>
        <fullName evidence="7">Calcineurin-like phosphoesterase domain-containing protein</fullName>
    </recommendedName>
</protein>
<dbReference type="PANTHER" id="PTHR34990:SF2">
    <property type="entry name" value="BLL8164 PROTEIN"/>
    <property type="match status" value="1"/>
</dbReference>
<keyword evidence="6" id="KW-0812">Transmembrane</keyword>
<sequence length="450" mass="49723">MLELGSDVLVVFLSDSHIGGDPGCDGFESPERLESLFMELAGREGPVELVLAGDFFDFLQIGAVPEGKDRAALTVGRPEYAGMFAALRRLREGEGKRVVYLPGNHDAEVWWNPAVRRTLREEGLVDEFAFSYLAAMDPGDGRRRVVYCEHGNQLDPANAVGDYGDRLDTPLGHHVVTDFTRRLAPIGEVPGGLDLSEIKMVYPLVAIPRWVLSRFFYALLSKGGLYLLLPLLVAYAVYRSAAYVVSVSRGQGDGFLASYEALPGLHWLFAEIFGFAVVVAVIFGLAFFAFRRAVRKAVGAVGGEGGDYDPAGDSRRRIEGILRGEGSLPMSSFGEPERIDVFVSGHTHLPALEVLEERGRRRVVVNSGCFLRQLRPVAPITREPPVFVSRFVLTHVRIFAREGELRVELWEHPKPAEQRLGWVERLFAAGRLPEQPEAKARARIRTAAVV</sequence>
<organism evidence="8 9">
    <name type="scientific">Rubrobacter xylanophilus</name>
    <dbReference type="NCBI Taxonomy" id="49319"/>
    <lineage>
        <taxon>Bacteria</taxon>
        <taxon>Bacillati</taxon>
        <taxon>Actinomycetota</taxon>
        <taxon>Rubrobacteria</taxon>
        <taxon>Rubrobacterales</taxon>
        <taxon>Rubrobacteraceae</taxon>
        <taxon>Rubrobacter</taxon>
    </lineage>
</organism>
<dbReference type="EMBL" id="AP019791">
    <property type="protein sequence ID" value="BBL78775.1"/>
    <property type="molecule type" value="Genomic_DNA"/>
</dbReference>
<dbReference type="RefSeq" id="WP_143526877.1">
    <property type="nucleotide sequence ID" value="NZ_AP019791.1"/>
</dbReference>
<dbReference type="InterPro" id="IPR043461">
    <property type="entry name" value="LpxH-like"/>
</dbReference>
<dbReference type="GO" id="GO:0046872">
    <property type="term" value="F:metal ion binding"/>
    <property type="evidence" value="ECO:0007669"/>
    <property type="project" value="UniProtKB-KW"/>
</dbReference>
<dbReference type="OrthoDB" id="594838at2"/>
<dbReference type="SUPFAM" id="SSF56300">
    <property type="entry name" value="Metallo-dependent phosphatases"/>
    <property type="match status" value="1"/>
</dbReference>
<dbReference type="PANTHER" id="PTHR34990">
    <property type="entry name" value="UDP-2,3-DIACYLGLUCOSAMINE HYDROLASE-RELATED"/>
    <property type="match status" value="1"/>
</dbReference>
<keyword evidence="1" id="KW-1003">Cell membrane</keyword>
<reference evidence="8" key="1">
    <citation type="journal article" date="2019" name="Microbiol. Resour. Announc.">
        <title>Complete Genome Sequence of Rubrobacter xylanophilus Strain AA3-22, Isolated from Arima Onsen in Japan.</title>
        <authorList>
            <person name="Tomariguchi N."/>
            <person name="Miyazaki K."/>
        </authorList>
    </citation>
    <scope>NUCLEOTIDE SEQUENCE [LARGE SCALE GENOMIC DNA]</scope>
    <source>
        <strain evidence="8">AA3-22</strain>
    </source>
</reference>